<feature type="non-terminal residue" evidence="1">
    <location>
        <position position="1"/>
    </location>
</feature>
<name>A0AAN5CHG0_9BILA</name>
<organism evidence="1 2">
    <name type="scientific">Pristionchus mayeri</name>
    <dbReference type="NCBI Taxonomy" id="1317129"/>
    <lineage>
        <taxon>Eukaryota</taxon>
        <taxon>Metazoa</taxon>
        <taxon>Ecdysozoa</taxon>
        <taxon>Nematoda</taxon>
        <taxon>Chromadorea</taxon>
        <taxon>Rhabditida</taxon>
        <taxon>Rhabditina</taxon>
        <taxon>Diplogasteromorpha</taxon>
        <taxon>Diplogasteroidea</taxon>
        <taxon>Neodiplogasteridae</taxon>
        <taxon>Pristionchus</taxon>
    </lineage>
</organism>
<comment type="caution">
    <text evidence="1">The sequence shown here is derived from an EMBL/GenBank/DDBJ whole genome shotgun (WGS) entry which is preliminary data.</text>
</comment>
<accession>A0AAN5CHG0</accession>
<feature type="non-terminal residue" evidence="1">
    <location>
        <position position="124"/>
    </location>
</feature>
<dbReference type="AlphaFoldDB" id="A0AAN5CHG0"/>
<keyword evidence="2" id="KW-1185">Reference proteome</keyword>
<sequence length="124" mass="14134">SSEPSIRYLMFGIIESLHLTLTHLTEGKKVACAKAQSTIKEWKKKCVEFSDQSTDALVSVISKGFDAMFNIVKNSELSHIRRALRALHFERSLSFRDENIEELSLRSLMYGVIESIHLVLLHLT</sequence>
<reference evidence="2" key="1">
    <citation type="submission" date="2022-10" db="EMBL/GenBank/DDBJ databases">
        <title>Genome assembly of Pristionchus species.</title>
        <authorList>
            <person name="Yoshida K."/>
            <person name="Sommer R.J."/>
        </authorList>
    </citation>
    <scope>NUCLEOTIDE SEQUENCE [LARGE SCALE GENOMIC DNA]</scope>
    <source>
        <strain evidence="2">RS5460</strain>
    </source>
</reference>
<dbReference type="EMBL" id="BTRK01000003">
    <property type="protein sequence ID" value="GMR44061.1"/>
    <property type="molecule type" value="Genomic_DNA"/>
</dbReference>
<evidence type="ECO:0000313" key="1">
    <source>
        <dbReference type="EMBL" id="GMR44061.1"/>
    </source>
</evidence>
<gene>
    <name evidence="1" type="ORF">PMAYCL1PPCAC_14258</name>
</gene>
<dbReference type="Proteomes" id="UP001328107">
    <property type="component" value="Unassembled WGS sequence"/>
</dbReference>
<protein>
    <submittedName>
        <fullName evidence="1">Uncharacterized protein</fullName>
    </submittedName>
</protein>
<proteinExistence type="predicted"/>
<evidence type="ECO:0000313" key="2">
    <source>
        <dbReference type="Proteomes" id="UP001328107"/>
    </source>
</evidence>